<dbReference type="OrthoDB" id="288590at2759"/>
<dbReference type="Pfam" id="PF03171">
    <property type="entry name" value="2OG-FeII_Oxy"/>
    <property type="match status" value="1"/>
</dbReference>
<proteinExistence type="inferred from homology"/>
<evidence type="ECO:0000256" key="2">
    <source>
        <dbReference type="ARBA" id="ARBA00022723"/>
    </source>
</evidence>
<keyword evidence="8" id="KW-1185">Reference proteome</keyword>
<keyword evidence="4 5" id="KW-0408">Iron</keyword>
<dbReference type="GO" id="GO:0046872">
    <property type="term" value="F:metal ion binding"/>
    <property type="evidence" value="ECO:0007669"/>
    <property type="project" value="UniProtKB-KW"/>
</dbReference>
<keyword evidence="3 5" id="KW-0560">Oxidoreductase</keyword>
<organism evidence="7 8">
    <name type="scientific">Panicum virgatum</name>
    <name type="common">Blackwell switchgrass</name>
    <dbReference type="NCBI Taxonomy" id="38727"/>
    <lineage>
        <taxon>Eukaryota</taxon>
        <taxon>Viridiplantae</taxon>
        <taxon>Streptophyta</taxon>
        <taxon>Embryophyta</taxon>
        <taxon>Tracheophyta</taxon>
        <taxon>Spermatophyta</taxon>
        <taxon>Magnoliopsida</taxon>
        <taxon>Liliopsida</taxon>
        <taxon>Poales</taxon>
        <taxon>Poaceae</taxon>
        <taxon>PACMAD clade</taxon>
        <taxon>Panicoideae</taxon>
        <taxon>Panicodae</taxon>
        <taxon>Paniceae</taxon>
        <taxon>Panicinae</taxon>
        <taxon>Panicum</taxon>
        <taxon>Panicum sect. Hiantes</taxon>
    </lineage>
</organism>
<reference evidence="7" key="1">
    <citation type="submission" date="2020-05" db="EMBL/GenBank/DDBJ databases">
        <title>WGS assembly of Panicum virgatum.</title>
        <authorList>
            <person name="Lovell J.T."/>
            <person name="Jenkins J."/>
            <person name="Shu S."/>
            <person name="Juenger T.E."/>
            <person name="Schmutz J."/>
        </authorList>
    </citation>
    <scope>NUCLEOTIDE SEQUENCE</scope>
    <source>
        <strain evidence="7">AP13</strain>
    </source>
</reference>
<dbReference type="GO" id="GO:0016491">
    <property type="term" value="F:oxidoreductase activity"/>
    <property type="evidence" value="ECO:0007669"/>
    <property type="project" value="UniProtKB-KW"/>
</dbReference>
<dbReference type="SUPFAM" id="SSF51197">
    <property type="entry name" value="Clavaminate synthase-like"/>
    <property type="match status" value="1"/>
</dbReference>
<dbReference type="InterPro" id="IPR050295">
    <property type="entry name" value="Plant_2OG-oxidoreductases"/>
</dbReference>
<protein>
    <recommendedName>
        <fullName evidence="6">Fe2OG dioxygenase domain-containing protein</fullName>
    </recommendedName>
</protein>
<evidence type="ECO:0000259" key="6">
    <source>
        <dbReference type="PROSITE" id="PS51471"/>
    </source>
</evidence>
<dbReference type="PROSITE" id="PS51471">
    <property type="entry name" value="FE2OG_OXY"/>
    <property type="match status" value="1"/>
</dbReference>
<dbReference type="InterPro" id="IPR026992">
    <property type="entry name" value="DIOX_N"/>
</dbReference>
<evidence type="ECO:0000256" key="1">
    <source>
        <dbReference type="ARBA" id="ARBA00008056"/>
    </source>
</evidence>
<dbReference type="Pfam" id="PF14226">
    <property type="entry name" value="DIOX_N"/>
    <property type="match status" value="1"/>
</dbReference>
<sequence>MADRAAGSLPVANVQVLAEACNGGVDEQQQQVPERYLSKDPSSEEVVAGDDSACAIPVIDLRKLQDPHSSEECAKLASACLNWGFFQLINHGLPEEVTGNLMNDVAEFFKQPLQDKKECSQQAGSLEGYGQAFVVSDDQKLDWADMLYLQVHPTETRDLRFWPTRPASFGHSVDVYSSEARQLAYHLLEFMARGAGAEPASQRAMFEGQIQSMRVNYYPPCRQQADRVLGLTAHTDACGLTLLRQKNHDVQGLQVKKDGKWFAVKALEGAFIVNVGDVLEIMSNGKFKSVEHRAVIHPTNERISVALFHNPCQDMVVGPLPEFMKGDKVCYRSTNYQDFLKQYFTSKLDGRMHVERLKLEQ</sequence>
<dbReference type="Proteomes" id="UP000823388">
    <property type="component" value="Chromosome 9N"/>
</dbReference>
<evidence type="ECO:0000256" key="5">
    <source>
        <dbReference type="RuleBase" id="RU003682"/>
    </source>
</evidence>
<feature type="domain" description="Fe2OG dioxygenase" evidence="6">
    <location>
        <begin position="209"/>
        <end position="311"/>
    </location>
</feature>
<evidence type="ECO:0000256" key="3">
    <source>
        <dbReference type="ARBA" id="ARBA00023002"/>
    </source>
</evidence>
<dbReference type="FunFam" id="2.60.120.330:FF:000001">
    <property type="entry name" value="Protein SRG1"/>
    <property type="match status" value="1"/>
</dbReference>
<keyword evidence="2 5" id="KW-0479">Metal-binding</keyword>
<comment type="caution">
    <text evidence="7">The sequence shown here is derived from an EMBL/GenBank/DDBJ whole genome shotgun (WGS) entry which is preliminary data.</text>
</comment>
<accession>A0A8T0MYD5</accession>
<evidence type="ECO:0000313" key="7">
    <source>
        <dbReference type="EMBL" id="KAG2540629.1"/>
    </source>
</evidence>
<evidence type="ECO:0000256" key="4">
    <source>
        <dbReference type="ARBA" id="ARBA00023004"/>
    </source>
</evidence>
<dbReference type="InterPro" id="IPR044861">
    <property type="entry name" value="IPNS-like_FE2OG_OXY"/>
</dbReference>
<dbReference type="InterPro" id="IPR027443">
    <property type="entry name" value="IPNS-like_sf"/>
</dbReference>
<comment type="similarity">
    <text evidence="1 5">Belongs to the iron/ascorbate-dependent oxidoreductase family.</text>
</comment>
<dbReference type="Gene3D" id="2.60.120.330">
    <property type="entry name" value="B-lactam Antibiotic, Isopenicillin N Synthase, Chain"/>
    <property type="match status" value="1"/>
</dbReference>
<evidence type="ECO:0000313" key="8">
    <source>
        <dbReference type="Proteomes" id="UP000823388"/>
    </source>
</evidence>
<dbReference type="InterPro" id="IPR005123">
    <property type="entry name" value="Oxoglu/Fe-dep_dioxygenase_dom"/>
</dbReference>
<dbReference type="EMBL" id="CM029054">
    <property type="protein sequence ID" value="KAG2540629.1"/>
    <property type="molecule type" value="Genomic_DNA"/>
</dbReference>
<dbReference type="AlphaFoldDB" id="A0A8T0MYD5"/>
<gene>
    <name evidence="7" type="ORF">PVAP13_9NG577800</name>
</gene>
<name>A0A8T0MYD5_PANVG</name>
<dbReference type="PANTHER" id="PTHR47991">
    <property type="entry name" value="OXOGLUTARATE/IRON-DEPENDENT DIOXYGENASE"/>
    <property type="match status" value="1"/>
</dbReference>